<reference evidence="1 2" key="1">
    <citation type="submission" date="2024-04" db="EMBL/GenBank/DDBJ databases">
        <title>Complete genome sequence of Fusarium acuminatum.</title>
        <authorList>
            <person name="Lan B."/>
        </authorList>
    </citation>
    <scope>NUCLEOTIDE SEQUENCE [LARGE SCALE GENOMIC DNA]</scope>
    <source>
        <strain evidence="1">1A</strain>
    </source>
</reference>
<organism evidence="1 2">
    <name type="scientific">Fusarium acuminatum</name>
    <dbReference type="NCBI Taxonomy" id="5515"/>
    <lineage>
        <taxon>Eukaryota</taxon>
        <taxon>Fungi</taxon>
        <taxon>Dikarya</taxon>
        <taxon>Ascomycota</taxon>
        <taxon>Pezizomycotina</taxon>
        <taxon>Sordariomycetes</taxon>
        <taxon>Hypocreomycetidae</taxon>
        <taxon>Hypocreales</taxon>
        <taxon>Nectriaceae</taxon>
        <taxon>Fusarium</taxon>
        <taxon>Fusarium tricinctum species complex</taxon>
    </lineage>
</organism>
<keyword evidence="2" id="KW-1185">Reference proteome</keyword>
<dbReference type="EMBL" id="CP151263">
    <property type="protein sequence ID" value="WZH46634.1"/>
    <property type="molecule type" value="Genomic_DNA"/>
</dbReference>
<accession>A0ABZ2X424</accession>
<dbReference type="Proteomes" id="UP001489902">
    <property type="component" value="Chromosome 4"/>
</dbReference>
<evidence type="ECO:0000313" key="2">
    <source>
        <dbReference type="Proteomes" id="UP001489902"/>
    </source>
</evidence>
<proteinExistence type="predicted"/>
<evidence type="ECO:0000313" key="1">
    <source>
        <dbReference type="EMBL" id="WZH46634.1"/>
    </source>
</evidence>
<name>A0ABZ2X424_9HYPO</name>
<protein>
    <submittedName>
        <fullName evidence="1">Uncharacterized protein</fullName>
    </submittedName>
</protein>
<gene>
    <name evidence="1" type="ORF">QYS62_007723</name>
</gene>
<sequence length="385" mass="44096">MSIDYTFTKETMETVEFLEYDHGQILDRAVRNVLGTEVALLTYAQILDGLPTEQSLLDSTDVCTRCKDHPVLAMKHNEICPGFVEKAREFRAKFDIAVLEFELKSTSSSPDMSQALDKFQNAENGSEEFKLRLIELTVVACHQIGAYLFGLDDGAHKHDLYNNWREMAMEERRNGVESRKYASITPTAFSHRLYRHFEQYPRGLADVAGYWAESKIFGGIVVFDRGETETEFVKCKSIWIHGELVKGPKTLYPPTEEQFDNLVKFLTSFPNEDSTCPFPIHGTSVNRPRWDAYDAFTHQHIFRDKYERKLPSKPPRRGCVDNSVDWPELEDQRILMLAHITTPEGEPYNSEEEVAAARKRTRNITSSSPLRYSAGNSLGHLNSYC</sequence>